<dbReference type="Proteomes" id="UP000076923">
    <property type="component" value="Unassembled WGS sequence"/>
</dbReference>
<dbReference type="OrthoDB" id="9806835at2"/>
<proteinExistence type="predicted"/>
<gene>
    <name evidence="1" type="ORF">LPB303_15160</name>
</gene>
<comment type="caution">
    <text evidence="1">The sequence shown here is derived from an EMBL/GenBank/DDBJ whole genome shotgun (WGS) entry which is preliminary data.</text>
</comment>
<reference evidence="1 2" key="1">
    <citation type="submission" date="2016-02" db="EMBL/GenBank/DDBJ databases">
        <title>Draft genome sequence of Polaribacter atrinae KACC17473.</title>
        <authorList>
            <person name="Shin S.-K."/>
            <person name="Yi H."/>
        </authorList>
    </citation>
    <scope>NUCLEOTIDE SEQUENCE [LARGE SCALE GENOMIC DNA]</scope>
    <source>
        <strain evidence="1 2">KACC 17473</strain>
    </source>
</reference>
<protein>
    <submittedName>
        <fullName evidence="1">Uncharacterized protein</fullName>
    </submittedName>
</protein>
<dbReference type="EMBL" id="LVWE01000061">
    <property type="protein sequence ID" value="OAD42256.1"/>
    <property type="molecule type" value="Genomic_DNA"/>
</dbReference>
<keyword evidence="2" id="KW-1185">Reference proteome</keyword>
<dbReference type="RefSeq" id="WP_068452058.1">
    <property type="nucleotide sequence ID" value="NZ_CP150660.1"/>
</dbReference>
<dbReference type="AlphaFoldDB" id="A0A176T455"/>
<dbReference type="STRING" id="1333662.LPB303_15160"/>
<evidence type="ECO:0000313" key="1">
    <source>
        <dbReference type="EMBL" id="OAD42256.1"/>
    </source>
</evidence>
<name>A0A176T455_9FLAO</name>
<accession>A0A176T455</accession>
<sequence>MHYEIELFRAKIFTGGVDIGAWSKLSKKDKKEALSKNWYVYYSFRDPITGKLKRQTNIKAGVNLYKDKRSRIHILTQLKESLEYVLSKGFNPYEDNSSLAEFIEKILSPEKSEIKNTPTHEETPVYLKKRLYKKHQSSPLLIHLLT</sequence>
<evidence type="ECO:0000313" key="2">
    <source>
        <dbReference type="Proteomes" id="UP000076923"/>
    </source>
</evidence>
<organism evidence="1 2">
    <name type="scientific">Polaribacter atrinae</name>
    <dbReference type="NCBI Taxonomy" id="1333662"/>
    <lineage>
        <taxon>Bacteria</taxon>
        <taxon>Pseudomonadati</taxon>
        <taxon>Bacteroidota</taxon>
        <taxon>Flavobacteriia</taxon>
        <taxon>Flavobacteriales</taxon>
        <taxon>Flavobacteriaceae</taxon>
    </lineage>
</organism>